<dbReference type="EMBL" id="RRCT01000002">
    <property type="protein sequence ID" value="RQW75918.1"/>
    <property type="molecule type" value="Genomic_DNA"/>
</dbReference>
<evidence type="ECO:0000313" key="5">
    <source>
        <dbReference type="Proteomes" id="UP000274033"/>
    </source>
</evidence>
<name>A0A3N9UKU4_9BACI</name>
<sequence length="696" mass="73595">MAKRVISAILTLKDQNFSSGLKKAATNTDDFNRIVLRARNQIDGFASSALRSFKKVSLAAGTLATTGISAVATALATTASEMDSAFSKLEASTGVSGAELEGLEEIAKNVYKNGFGETLPQVVNDLGILKQTLGTVDNKTLESTQILSALSENMDVDSVARALRSMTSSFPGATQQKSLDLITKTLQVGGDASGDLLDTFNEYSGVVASAGIGMDSFANIMVNGAKAGARNYDVVADTLKEFNILTKTGSDDTKAAFKTLGLDANKVASDLAAGGERGEKAYYKTMQALSKLDDESKYSVGVALMGTKFEDLEAKTIEAMGTGIDLLGNFEGATAKAGAALQDNFGTRMNKVWREIKVGAVDAFRDAGGGEVLDKIAIKAEELVPKINDMVTAGVGFAKAIQDNWGTIVKVITPIGSAIGAVYLTLGAVGVWNAAVGAMNMYKASAFATTVAQHGFNAALKANPIGVVITVIGLLVAAGVALYQNWDTVKTKGTELWGMIRSNPITAFLTQPIQNAINMGVFLYQNWDTIRAKGGELYTKVKEVFGGIYDWGQTKIQPVVSFFQGLSDKVDRFKGSLSNFKLPDWVSKVGSVVGGGVFKGVFDGSHANGLNYVPYDGYVAELHKGEMVIPARQSERLRQSGANIGNVDRVATTSNVTTNNSNSSNNINITINAQGTTAREVLNEVVPQLKLVLANM</sequence>
<evidence type="ECO:0000256" key="1">
    <source>
        <dbReference type="ARBA" id="ARBA00022612"/>
    </source>
</evidence>
<keyword evidence="2" id="KW-1133">Transmembrane helix</keyword>
<proteinExistence type="predicted"/>
<protein>
    <recommendedName>
        <fullName evidence="3">Phage tail tape measure protein domain-containing protein</fullName>
    </recommendedName>
</protein>
<keyword evidence="5" id="KW-1185">Reference proteome</keyword>
<evidence type="ECO:0000256" key="2">
    <source>
        <dbReference type="SAM" id="Phobius"/>
    </source>
</evidence>
<accession>A0A3N9UKU4</accession>
<dbReference type="RefSeq" id="WP_124763140.1">
    <property type="nucleotide sequence ID" value="NZ_JAFBDY010000002.1"/>
</dbReference>
<dbReference type="PANTHER" id="PTHR37813:SF1">
    <property type="entry name" value="FELS-2 PROPHAGE PROTEIN"/>
    <property type="match status" value="1"/>
</dbReference>
<reference evidence="4 5" key="1">
    <citation type="journal article" date="2013" name="J. Microbiol.">
        <title>Lysinibacillus chungkukjangi sp. nov., isolated from Chungkukjang, Korean fermented soybean food.</title>
        <authorList>
            <person name="Kim S.J."/>
            <person name="Jang Y.H."/>
            <person name="Hamada M."/>
            <person name="Ahn J.H."/>
            <person name="Weon H.Y."/>
            <person name="Suzuki K."/>
            <person name="Whang K.S."/>
            <person name="Kwon S.W."/>
        </authorList>
    </citation>
    <scope>NUCLEOTIDE SEQUENCE [LARGE SCALE GENOMIC DNA]</scope>
    <source>
        <strain evidence="4 5">MCCC 1A12701</strain>
    </source>
</reference>
<feature type="transmembrane region" description="Helical" evidence="2">
    <location>
        <begin position="465"/>
        <end position="483"/>
    </location>
</feature>
<dbReference type="InterPro" id="IPR010090">
    <property type="entry name" value="Phage_tape_meas"/>
</dbReference>
<evidence type="ECO:0000313" key="4">
    <source>
        <dbReference type="EMBL" id="RQW75918.1"/>
    </source>
</evidence>
<keyword evidence="2" id="KW-0472">Membrane</keyword>
<dbReference type="OrthoDB" id="90760at2"/>
<dbReference type="Proteomes" id="UP000274033">
    <property type="component" value="Unassembled WGS sequence"/>
</dbReference>
<keyword evidence="1" id="KW-1188">Viral release from host cell</keyword>
<evidence type="ECO:0000259" key="3">
    <source>
        <dbReference type="Pfam" id="PF10145"/>
    </source>
</evidence>
<dbReference type="Pfam" id="PF10145">
    <property type="entry name" value="PhageMin_Tail"/>
    <property type="match status" value="1"/>
</dbReference>
<dbReference type="AlphaFoldDB" id="A0A3N9UKU4"/>
<gene>
    <name evidence="4" type="ORF">EBB45_04690</name>
</gene>
<dbReference type="PANTHER" id="PTHR37813">
    <property type="entry name" value="FELS-2 PROPHAGE PROTEIN"/>
    <property type="match status" value="1"/>
</dbReference>
<keyword evidence="2" id="KW-0812">Transmembrane</keyword>
<feature type="domain" description="Phage tail tape measure protein" evidence="3">
    <location>
        <begin position="140"/>
        <end position="306"/>
    </location>
</feature>
<organism evidence="4 5">
    <name type="scientific">Lysinibacillus composti</name>
    <dbReference type="NCBI Taxonomy" id="720633"/>
    <lineage>
        <taxon>Bacteria</taxon>
        <taxon>Bacillati</taxon>
        <taxon>Bacillota</taxon>
        <taxon>Bacilli</taxon>
        <taxon>Bacillales</taxon>
        <taxon>Bacillaceae</taxon>
        <taxon>Lysinibacillus</taxon>
    </lineage>
</organism>
<comment type="caution">
    <text evidence="4">The sequence shown here is derived from an EMBL/GenBank/DDBJ whole genome shotgun (WGS) entry which is preliminary data.</text>
</comment>